<dbReference type="RefSeq" id="XP_033653726.1">
    <property type="nucleotide sequence ID" value="XM_033798425.1"/>
</dbReference>
<dbReference type="InterPro" id="IPR015943">
    <property type="entry name" value="WD40/YVTN_repeat-like_dom_sf"/>
</dbReference>
<feature type="compositionally biased region" description="Low complexity" evidence="1">
    <location>
        <begin position="15"/>
        <end position="30"/>
    </location>
</feature>
<proteinExistence type="predicted"/>
<dbReference type="PANTHER" id="PTHR13211">
    <property type="entry name" value="TELOMERASE CAJAL BODY PROTEIN 1"/>
    <property type="match status" value="1"/>
</dbReference>
<dbReference type="Gene3D" id="2.130.10.10">
    <property type="entry name" value="YVTN repeat-like/Quinoprotein amine dehydrogenase"/>
    <property type="match status" value="1"/>
</dbReference>
<dbReference type="EMBL" id="ML986494">
    <property type="protein sequence ID" value="KAF2276187.1"/>
    <property type="molecule type" value="Genomic_DNA"/>
</dbReference>
<dbReference type="PANTHER" id="PTHR13211:SF0">
    <property type="entry name" value="TELOMERASE CAJAL BODY PROTEIN 1"/>
    <property type="match status" value="1"/>
</dbReference>
<reference evidence="2" key="1">
    <citation type="journal article" date="2020" name="Stud. Mycol.">
        <title>101 Dothideomycetes genomes: a test case for predicting lifestyles and emergence of pathogens.</title>
        <authorList>
            <person name="Haridas S."/>
            <person name="Albert R."/>
            <person name="Binder M."/>
            <person name="Bloem J."/>
            <person name="Labutti K."/>
            <person name="Salamov A."/>
            <person name="Andreopoulos B."/>
            <person name="Baker S."/>
            <person name="Barry K."/>
            <person name="Bills G."/>
            <person name="Bluhm B."/>
            <person name="Cannon C."/>
            <person name="Castanera R."/>
            <person name="Culley D."/>
            <person name="Daum C."/>
            <person name="Ezra D."/>
            <person name="Gonzalez J."/>
            <person name="Henrissat B."/>
            <person name="Kuo A."/>
            <person name="Liang C."/>
            <person name="Lipzen A."/>
            <person name="Lutzoni F."/>
            <person name="Magnuson J."/>
            <person name="Mondo S."/>
            <person name="Nolan M."/>
            <person name="Ohm R."/>
            <person name="Pangilinan J."/>
            <person name="Park H.-J."/>
            <person name="Ramirez L."/>
            <person name="Alfaro M."/>
            <person name="Sun H."/>
            <person name="Tritt A."/>
            <person name="Yoshinaga Y."/>
            <person name="Zwiers L.-H."/>
            <person name="Turgeon B."/>
            <person name="Goodwin S."/>
            <person name="Spatafora J."/>
            <person name="Crous P."/>
            <person name="Grigoriev I."/>
        </authorList>
    </citation>
    <scope>NUCLEOTIDE SEQUENCE</scope>
    <source>
        <strain evidence="2">CBS 379.55</strain>
    </source>
</reference>
<dbReference type="InterPro" id="IPR001680">
    <property type="entry name" value="WD40_rpt"/>
</dbReference>
<accession>A0A6A6JIE5</accession>
<dbReference type="GeneID" id="54551600"/>
<keyword evidence="3" id="KW-1185">Reference proteome</keyword>
<evidence type="ECO:0000313" key="2">
    <source>
        <dbReference type="EMBL" id="KAF2276187.1"/>
    </source>
</evidence>
<evidence type="ECO:0000313" key="3">
    <source>
        <dbReference type="Proteomes" id="UP000800097"/>
    </source>
</evidence>
<dbReference type="OrthoDB" id="239865at2759"/>
<dbReference type="SMART" id="SM00320">
    <property type="entry name" value="WD40"/>
    <property type="match status" value="5"/>
</dbReference>
<gene>
    <name evidence="2" type="ORF">EI97DRAFT_433592</name>
</gene>
<feature type="region of interest" description="Disordered" evidence="1">
    <location>
        <begin position="1"/>
        <end position="43"/>
    </location>
</feature>
<dbReference type="SUPFAM" id="SSF101908">
    <property type="entry name" value="Putative isomerase YbhE"/>
    <property type="match status" value="1"/>
</dbReference>
<dbReference type="InterPro" id="IPR051150">
    <property type="entry name" value="SWT21/TCAB1_mRNA_Telomere"/>
</dbReference>
<organism evidence="2 3">
    <name type="scientific">Westerdykella ornata</name>
    <dbReference type="NCBI Taxonomy" id="318751"/>
    <lineage>
        <taxon>Eukaryota</taxon>
        <taxon>Fungi</taxon>
        <taxon>Dikarya</taxon>
        <taxon>Ascomycota</taxon>
        <taxon>Pezizomycotina</taxon>
        <taxon>Dothideomycetes</taxon>
        <taxon>Pleosporomycetidae</taxon>
        <taxon>Pleosporales</taxon>
        <taxon>Sporormiaceae</taxon>
        <taxon>Westerdykella</taxon>
    </lineage>
</organism>
<dbReference type="AlphaFoldDB" id="A0A6A6JIE5"/>
<evidence type="ECO:0000256" key="1">
    <source>
        <dbReference type="SAM" id="MobiDB-lite"/>
    </source>
</evidence>
<dbReference type="Proteomes" id="UP000800097">
    <property type="component" value="Unassembled WGS sequence"/>
</dbReference>
<name>A0A6A6JIE5_WESOR</name>
<protein>
    <submittedName>
        <fullName evidence="2">WD40 repeat-like protein</fullName>
    </submittedName>
</protein>
<sequence length="457" mass="49218">MEVEELNGSAQTEPSSAELPSTLEASSSSSDNRESSPETTSTLDEAVRHVSSIQEVQLSPDGTTIFTTSYSRTFSAYVIDADILSTREPRPLTPYASFSSLDPIWAFAAHPSFSLEDPSTTLVLVSRPNSYIKLHNALWDVSNKSNPGNAPSTTPTPIDISTPIANYRLVNHLREEVLAPSSLIFNNSGTHFLAGHKDTISVFDTTHTYEPVLTIRTSPQAHNALRLNGAAGYKGVVTSLAIEPTSGMLAAGTRARAVGLHDAEGSGEQITHLVLPTSTSSGQLRWGDPRAEGPRPGAGVTQLKWSPCGKYLYIAERMSDHLFIYDVRNFSYCLGYCVGRQAFSNQKMGFDVWGRGEGGLEVWAGGTDGRMRIWENAHFQEGEVRPVEVLETGMGSLAGTLVHRTGSIAIAASGHQEIGVGERREMVGCGGVRPRFKERGCLSIFGSGAAEETEGEP</sequence>